<protein>
    <submittedName>
        <fullName evidence="1">Uncharacterized protein</fullName>
    </submittedName>
</protein>
<sequence length="110" mass="13662">MGCDYYIEKYLYICYKDKTKDYIELSRDRGYFYFSDLDEDDPDYEIKNNELIRLQLEPRNKPLIIYQKDEFVTNLLENKYRPIVERNMQNGKCFLDIEKIIKKENRYERD</sequence>
<organism evidence="1">
    <name type="scientific">viral metagenome</name>
    <dbReference type="NCBI Taxonomy" id="1070528"/>
    <lineage>
        <taxon>unclassified sequences</taxon>
        <taxon>metagenomes</taxon>
        <taxon>organismal metagenomes</taxon>
    </lineage>
</organism>
<name>A0A6C0IDN5_9ZZZZ</name>
<reference evidence="1" key="1">
    <citation type="journal article" date="2020" name="Nature">
        <title>Giant virus diversity and host interactions through global metagenomics.</title>
        <authorList>
            <person name="Schulz F."/>
            <person name="Roux S."/>
            <person name="Paez-Espino D."/>
            <person name="Jungbluth S."/>
            <person name="Walsh D.A."/>
            <person name="Denef V.J."/>
            <person name="McMahon K.D."/>
            <person name="Konstantinidis K.T."/>
            <person name="Eloe-Fadrosh E.A."/>
            <person name="Kyrpides N.C."/>
            <person name="Woyke T."/>
        </authorList>
    </citation>
    <scope>NUCLEOTIDE SEQUENCE</scope>
    <source>
        <strain evidence="1">GVMAG-M-3300023184-72</strain>
    </source>
</reference>
<dbReference type="EMBL" id="MN740164">
    <property type="protein sequence ID" value="QHT91198.1"/>
    <property type="molecule type" value="Genomic_DNA"/>
</dbReference>
<proteinExistence type="predicted"/>
<evidence type="ECO:0000313" key="1">
    <source>
        <dbReference type="EMBL" id="QHT91198.1"/>
    </source>
</evidence>
<dbReference type="AlphaFoldDB" id="A0A6C0IDN5"/>
<accession>A0A6C0IDN5</accession>